<dbReference type="GO" id="GO:1901135">
    <property type="term" value="P:carbohydrate derivative metabolic process"/>
    <property type="evidence" value="ECO:0007669"/>
    <property type="project" value="InterPro"/>
</dbReference>
<proteinExistence type="predicted"/>
<comment type="caution">
    <text evidence="3">The sequence shown here is derived from an EMBL/GenBank/DDBJ whole genome shotgun (WGS) entry which is preliminary data.</text>
</comment>
<dbReference type="Proteomes" id="UP000014155">
    <property type="component" value="Unassembled WGS sequence"/>
</dbReference>
<dbReference type="eggNOG" id="COG0449">
    <property type="taxonomic scope" value="Bacteria"/>
</dbReference>
<keyword evidence="4" id="KW-1185">Reference proteome</keyword>
<accession>S0FGY1</accession>
<evidence type="ECO:0000256" key="1">
    <source>
        <dbReference type="ARBA" id="ARBA00022737"/>
    </source>
</evidence>
<protein>
    <submittedName>
        <fullName evidence="3">Glucosamine 6-phosphate synthetase</fullName>
        <ecNumber evidence="3">2.6.1.16</ecNumber>
    </submittedName>
</protein>
<dbReference type="GO" id="GO:0097367">
    <property type="term" value="F:carbohydrate derivative binding"/>
    <property type="evidence" value="ECO:0007669"/>
    <property type="project" value="InterPro"/>
</dbReference>
<dbReference type="InterPro" id="IPR035466">
    <property type="entry name" value="GlmS/AgaS_SIS"/>
</dbReference>
<dbReference type="SUPFAM" id="SSF53697">
    <property type="entry name" value="SIS domain"/>
    <property type="match status" value="1"/>
</dbReference>
<dbReference type="InterPro" id="IPR046348">
    <property type="entry name" value="SIS_dom_sf"/>
</dbReference>
<dbReference type="EMBL" id="AORV01000046">
    <property type="protein sequence ID" value="EMS70855.1"/>
    <property type="molecule type" value="Genomic_DNA"/>
</dbReference>
<evidence type="ECO:0000313" key="4">
    <source>
        <dbReference type="Proteomes" id="UP000014155"/>
    </source>
</evidence>
<name>S0FGY1_RUMCE</name>
<dbReference type="Gene3D" id="3.40.50.10490">
    <property type="entry name" value="Glucose-6-phosphate isomerase like protein, domain 1"/>
    <property type="match status" value="2"/>
</dbReference>
<sequence length="345" mass="38164">MTKMWEEIMEQPLVLKKTIETNSRVIDELIQELKTREISTVIIAARGTSDHAAVYAKYAIETLVGIPVSLAAPSVFTMYNKRINMKNCFVIGISQSGKAADAIEVVKSAAEQGAVTMSVTNFVDSPLAEASKFHLFCDTGVEKSVAATKTFTSTVYLLINFIAKWAQNAELLEELKSVPDIMNRLFQKTDCLDEVVTRYRFMKECFVLARGINYSIALEAALKIQETTYIRAKAFAVSDFQHGPFAMLERDMPVIIYAPEGPSFKDITEIVKKVKDSGADILVISNNRELRAMGDSSIEIPENLSDYVSPLINVAVAQMFAGKLSVLKGLNPDSPRGLNKVTITR</sequence>
<dbReference type="InterPro" id="IPR001347">
    <property type="entry name" value="SIS_dom"/>
</dbReference>
<dbReference type="PROSITE" id="PS51464">
    <property type="entry name" value="SIS"/>
    <property type="match status" value="2"/>
</dbReference>
<dbReference type="CDD" id="cd05008">
    <property type="entry name" value="SIS_GlmS_GlmD_1"/>
    <property type="match status" value="1"/>
</dbReference>
<gene>
    <name evidence="3" type="ORF">CTER_3453</name>
</gene>
<dbReference type="STRING" id="1195236.CTER_3453"/>
<dbReference type="PATRIC" id="fig|1195236.3.peg.3674"/>
<keyword evidence="1" id="KW-0677">Repeat</keyword>
<feature type="domain" description="SIS" evidence="2">
    <location>
        <begin position="192"/>
        <end position="335"/>
    </location>
</feature>
<dbReference type="AlphaFoldDB" id="S0FGY1"/>
<reference evidence="3 4" key="1">
    <citation type="journal article" date="2013" name="Genome Announc.">
        <title>Draft Genome Sequence of the Cellulolytic, Mesophilic, Anaerobic Bacterium Clostridium termitidis Strain CT1112 (DSM 5398).</title>
        <authorList>
            <person name="Lal S."/>
            <person name="Ramachandran U."/>
            <person name="Zhang X."/>
            <person name="Munir R."/>
            <person name="Sparling R."/>
            <person name="Levin D.B."/>
        </authorList>
    </citation>
    <scope>NUCLEOTIDE SEQUENCE [LARGE SCALE GENOMIC DNA]</scope>
    <source>
        <strain evidence="3 4">CT1112</strain>
    </source>
</reference>
<dbReference type="InterPro" id="IPR035490">
    <property type="entry name" value="GlmS/FrlB_SIS"/>
</dbReference>
<dbReference type="PANTHER" id="PTHR10937">
    <property type="entry name" value="GLUCOSAMINE--FRUCTOSE-6-PHOSPHATE AMINOTRANSFERASE, ISOMERIZING"/>
    <property type="match status" value="1"/>
</dbReference>
<dbReference type="PANTHER" id="PTHR10937:SF8">
    <property type="entry name" value="AMINOTRANSFERASE-RELATED"/>
    <property type="match status" value="1"/>
</dbReference>
<feature type="domain" description="SIS" evidence="2">
    <location>
        <begin position="29"/>
        <end position="177"/>
    </location>
</feature>
<dbReference type="Pfam" id="PF01380">
    <property type="entry name" value="SIS"/>
    <property type="match status" value="2"/>
</dbReference>
<organism evidence="3 4">
    <name type="scientific">Ruminiclostridium cellobioparum subsp. termitidis CT1112</name>
    <dbReference type="NCBI Taxonomy" id="1195236"/>
    <lineage>
        <taxon>Bacteria</taxon>
        <taxon>Bacillati</taxon>
        <taxon>Bacillota</taxon>
        <taxon>Clostridia</taxon>
        <taxon>Eubacteriales</taxon>
        <taxon>Oscillospiraceae</taxon>
        <taxon>Ruminiclostridium</taxon>
    </lineage>
</organism>
<keyword evidence="3" id="KW-0032">Aminotransferase</keyword>
<keyword evidence="3" id="KW-0808">Transferase</keyword>
<dbReference type="EC" id="2.6.1.16" evidence="3"/>
<dbReference type="CDD" id="cd05009">
    <property type="entry name" value="SIS_GlmS_GlmD_2"/>
    <property type="match status" value="1"/>
</dbReference>
<evidence type="ECO:0000313" key="3">
    <source>
        <dbReference type="EMBL" id="EMS70855.1"/>
    </source>
</evidence>
<evidence type="ECO:0000259" key="2">
    <source>
        <dbReference type="PROSITE" id="PS51464"/>
    </source>
</evidence>
<dbReference type="GO" id="GO:0004360">
    <property type="term" value="F:glutamine-fructose-6-phosphate transaminase (isomerizing) activity"/>
    <property type="evidence" value="ECO:0007669"/>
    <property type="project" value="UniProtKB-EC"/>
</dbReference>
<dbReference type="RefSeq" id="WP_004627717.1">
    <property type="nucleotide sequence ID" value="NZ_AORV01000046.1"/>
</dbReference>